<comment type="subcellular location">
    <subcellularLocation>
        <location evidence="5">Cell outer membrane</location>
    </subcellularLocation>
    <subcellularLocation>
        <location evidence="1">Membrane</location>
    </subcellularLocation>
</comment>
<keyword evidence="5" id="KW-0813">Transport</keyword>
<evidence type="ECO:0000256" key="4">
    <source>
        <dbReference type="RuleBase" id="RU004003"/>
    </source>
</evidence>
<keyword evidence="3" id="KW-0472">Membrane</keyword>
<feature type="domain" description="NolW-like" evidence="8">
    <location>
        <begin position="371"/>
        <end position="450"/>
    </location>
</feature>
<name>A0A0D2GPT3_9BACT</name>
<dbReference type="GO" id="GO:0009306">
    <property type="term" value="P:protein secretion"/>
    <property type="evidence" value="ECO:0007669"/>
    <property type="project" value="InterPro"/>
</dbReference>
<dbReference type="Pfam" id="PF00263">
    <property type="entry name" value="Secretin"/>
    <property type="match status" value="1"/>
</dbReference>
<dbReference type="InterPro" id="IPR004846">
    <property type="entry name" value="T2SS/T3SS_dom"/>
</dbReference>
<feature type="region of interest" description="Disordered" evidence="6">
    <location>
        <begin position="784"/>
        <end position="804"/>
    </location>
</feature>
<evidence type="ECO:0000259" key="8">
    <source>
        <dbReference type="Pfam" id="PF03958"/>
    </source>
</evidence>
<feature type="region of interest" description="Disordered" evidence="6">
    <location>
        <begin position="55"/>
        <end position="91"/>
    </location>
</feature>
<dbReference type="eggNOG" id="COG1450">
    <property type="taxonomic scope" value="Bacteria"/>
</dbReference>
<dbReference type="AlphaFoldDB" id="A0A0D2GPT3"/>
<evidence type="ECO:0000256" key="2">
    <source>
        <dbReference type="ARBA" id="ARBA00022729"/>
    </source>
</evidence>
<evidence type="ECO:0000313" key="10">
    <source>
        <dbReference type="Proteomes" id="UP000032214"/>
    </source>
</evidence>
<comment type="similarity">
    <text evidence="4">Belongs to the bacterial secretin family.</text>
</comment>
<dbReference type="Gene3D" id="3.55.50.30">
    <property type="match status" value="1"/>
</dbReference>
<keyword evidence="2" id="KW-0732">Signal</keyword>
<gene>
    <name evidence="9" type="ORF">J120_00250</name>
</gene>
<reference evidence="9 10" key="1">
    <citation type="journal article" date="2013" name="Proc. Natl. Acad. Sci. U.S.A.">
        <title>Candidate phylum TM6 genome recovered from a hospital sink biofilm provides genomic insights into this uncultivated phylum.</title>
        <authorList>
            <person name="McLean J.S."/>
            <person name="Lombardo M.J."/>
            <person name="Badger J.H."/>
            <person name="Edlund A."/>
            <person name="Novotny M."/>
            <person name="Yee-Greenbaum J."/>
            <person name="Vyahhi N."/>
            <person name="Hall A.P."/>
            <person name="Yang Y."/>
            <person name="Dupont C.L."/>
            <person name="Ziegler M.G."/>
            <person name="Chitsaz H."/>
            <person name="Allen A.E."/>
            <person name="Yooseph S."/>
            <person name="Tesler G."/>
            <person name="Pevzner P.A."/>
            <person name="Friedman R.M."/>
            <person name="Nealson K.H."/>
            <person name="Venter J.C."/>
            <person name="Lasken R.S."/>
        </authorList>
    </citation>
    <scope>NUCLEOTIDE SEQUENCE [LARGE SCALE GENOMIC DNA]</scope>
    <source>
        <strain evidence="9 10">TM6SC1</strain>
    </source>
</reference>
<proteinExistence type="inferred from homology"/>
<dbReference type="InterPro" id="IPR001775">
    <property type="entry name" value="GspD/PilQ"/>
</dbReference>
<organism evidence="9 10">
    <name type="scientific">candidate division TM6 bacterium JCVI TM6SC1</name>
    <dbReference type="NCBI Taxonomy" id="1306947"/>
    <lineage>
        <taxon>Bacteria</taxon>
        <taxon>Candidatus Babelota</taxon>
        <taxon>Vermiphilus</taxon>
    </lineage>
</organism>
<dbReference type="PANTHER" id="PTHR30332:SF24">
    <property type="entry name" value="SECRETIN GSPD-RELATED"/>
    <property type="match status" value="1"/>
</dbReference>
<dbReference type="GO" id="GO:0015627">
    <property type="term" value="C:type II protein secretion system complex"/>
    <property type="evidence" value="ECO:0007669"/>
    <property type="project" value="TreeGrafter"/>
</dbReference>
<dbReference type="EMBL" id="ARQD01000001">
    <property type="protein sequence ID" value="KIX85404.1"/>
    <property type="molecule type" value="Genomic_DNA"/>
</dbReference>
<keyword evidence="10" id="KW-1185">Reference proteome</keyword>
<evidence type="ECO:0000259" key="7">
    <source>
        <dbReference type="Pfam" id="PF00263"/>
    </source>
</evidence>
<dbReference type="InterPro" id="IPR038591">
    <property type="entry name" value="NolW-like_sf"/>
</dbReference>
<dbReference type="Gene3D" id="3.30.1370.120">
    <property type="match status" value="3"/>
</dbReference>
<dbReference type="Proteomes" id="UP000032214">
    <property type="component" value="Unassembled WGS sequence"/>
</dbReference>
<dbReference type="STRING" id="1306947.J120_00250"/>
<evidence type="ECO:0000256" key="6">
    <source>
        <dbReference type="SAM" id="MobiDB-lite"/>
    </source>
</evidence>
<dbReference type="InterPro" id="IPR050810">
    <property type="entry name" value="Bact_Secretion_Sys_Channel"/>
</dbReference>
<dbReference type="Pfam" id="PF03958">
    <property type="entry name" value="Secretin_N"/>
    <property type="match status" value="1"/>
</dbReference>
<evidence type="ECO:0000313" key="9">
    <source>
        <dbReference type="EMBL" id="KIX85404.1"/>
    </source>
</evidence>
<evidence type="ECO:0000256" key="5">
    <source>
        <dbReference type="RuleBase" id="RU004004"/>
    </source>
</evidence>
<dbReference type="GO" id="GO:0009279">
    <property type="term" value="C:cell outer membrane"/>
    <property type="evidence" value="ECO:0007669"/>
    <property type="project" value="UniProtKB-SubCell"/>
</dbReference>
<dbReference type="PRINTS" id="PR00811">
    <property type="entry name" value="BCTERIALGSPD"/>
</dbReference>
<dbReference type="PANTHER" id="PTHR30332">
    <property type="entry name" value="PROBABLE GENERAL SECRETION PATHWAY PROTEIN D"/>
    <property type="match status" value="1"/>
</dbReference>
<dbReference type="InterPro" id="IPR005644">
    <property type="entry name" value="NolW-like"/>
</dbReference>
<evidence type="ECO:0000256" key="1">
    <source>
        <dbReference type="ARBA" id="ARBA00004370"/>
    </source>
</evidence>
<accession>A0A0D2GPT3</accession>
<sequence length="829" mass="91680">MNRRIVWIIYVLSLSAHNIRAARTPIKNILQSESAVTTSAQVPTNIQDTSVLLNAQNPGTKPSLETPRVSAEVDESLARARGKQSGELSGTQDPAIWTEDQVVEFHFENVGLDQLVTQIEQIFNVKFITDDVLDPLPAGGKSLKGNKLTFKTNSPLTKQDAWNLFISFLGLADFNLIPQANRSIYRIATVQNTRNSSLPTFIGVDSADLPDNDQLVRYIYFIENSTTDVLNPVVGALKSPFAQVIDLKETNGFIITDKSYNIKALMSIIKELDKTTIPQSMSILKLRRVEAEQVKNLYETLTQSGDKAVIRPGPRRGPVSNYFPDNVRIIVEPRTNALVLLGPADAIAKIEDFIVKHVDVELGTKYSDLTVHTLRYADAVTVANIMNDMLKLGNSSPAAQFGGLRGPDKFVRPMTFTPEPSTNRLIIKGHQQDYELIKPIIDELDEPQQQVSVEALILAIDLNNDKILGTQIHNRQPAGANGFLNDNIKFQTSGLHTGPNYSPRGIIQNPNGPGVNRLLGNLIELVNNASTTAGSTVISFGDPVSIWGIFQILDRYSNTEVVANPFLTATNKTTAEVKVSEVRRVVTSQVIGTNTTEAFGSYEAPLVIRVTPQINADGTIILDLSIRLENFIGALVATDVRKNVRTVNTKVLTKDEGVIAIGGLVRNRIDEDIIKVPVLGDIPGFGWLFKNKRQVEVKTNLLVLISTRIIKPTVAQGIDIVTEERIADYHDQLDYIHSGPQNRDPISRWFFGVPNQTQLNLETFLFDRYAQGLAANRNNLAITSEEQTPRPIEPAPDYNPEVADKKIPYYTRKKMRLAKSQARRSGASA</sequence>
<comment type="caution">
    <text evidence="9">The sequence shown here is derived from an EMBL/GenBank/DDBJ whole genome shotgun (WGS) entry which is preliminary data.</text>
</comment>
<protein>
    <submittedName>
        <fullName evidence="9">Uncharacterized protein</fullName>
    </submittedName>
</protein>
<dbReference type="PRINTS" id="PR01032">
    <property type="entry name" value="PHAGEIV"/>
</dbReference>
<evidence type="ECO:0000256" key="3">
    <source>
        <dbReference type="ARBA" id="ARBA00023136"/>
    </source>
</evidence>
<feature type="domain" description="Type II/III secretion system secretin-like" evidence="7">
    <location>
        <begin position="553"/>
        <end position="711"/>
    </location>
</feature>